<evidence type="ECO:0000256" key="1">
    <source>
        <dbReference type="SAM" id="MobiDB-lite"/>
    </source>
</evidence>
<keyword evidence="2" id="KW-1133">Transmembrane helix</keyword>
<comment type="caution">
    <text evidence="3">The sequence shown here is derived from an EMBL/GenBank/DDBJ whole genome shotgun (WGS) entry which is preliminary data.</text>
</comment>
<keyword evidence="2" id="KW-0472">Membrane</keyword>
<protein>
    <submittedName>
        <fullName evidence="3">Uncharacterized protein</fullName>
    </submittedName>
</protein>
<accession>A0ABU6X054</accession>
<sequence length="86" mass="9757">MAQEAAMSMESQVKNASSTKKPAMRNNNLLLDNYIDFLALAIPVTLAYVNSIRSFGFTTSRRYITLPRAISDCTKFFGARSKQTWW</sequence>
<dbReference type="EMBL" id="JASCZI010211450">
    <property type="protein sequence ID" value="MED6191509.1"/>
    <property type="molecule type" value="Genomic_DNA"/>
</dbReference>
<reference evidence="3 4" key="1">
    <citation type="journal article" date="2023" name="Plants (Basel)">
        <title>Bridging the Gap: Combining Genomics and Transcriptomics Approaches to Understand Stylosanthes scabra, an Orphan Legume from the Brazilian Caatinga.</title>
        <authorList>
            <person name="Ferreira-Neto J.R.C."/>
            <person name="da Silva M.D."/>
            <person name="Binneck E."/>
            <person name="de Melo N.F."/>
            <person name="da Silva R.H."/>
            <person name="de Melo A.L.T.M."/>
            <person name="Pandolfi V."/>
            <person name="Bustamante F.O."/>
            <person name="Brasileiro-Vidal A.C."/>
            <person name="Benko-Iseppon A.M."/>
        </authorList>
    </citation>
    <scope>NUCLEOTIDE SEQUENCE [LARGE SCALE GENOMIC DNA]</scope>
    <source>
        <tissue evidence="3">Leaves</tissue>
    </source>
</reference>
<organism evidence="3 4">
    <name type="scientific">Stylosanthes scabra</name>
    <dbReference type="NCBI Taxonomy" id="79078"/>
    <lineage>
        <taxon>Eukaryota</taxon>
        <taxon>Viridiplantae</taxon>
        <taxon>Streptophyta</taxon>
        <taxon>Embryophyta</taxon>
        <taxon>Tracheophyta</taxon>
        <taxon>Spermatophyta</taxon>
        <taxon>Magnoliopsida</taxon>
        <taxon>eudicotyledons</taxon>
        <taxon>Gunneridae</taxon>
        <taxon>Pentapetalae</taxon>
        <taxon>rosids</taxon>
        <taxon>fabids</taxon>
        <taxon>Fabales</taxon>
        <taxon>Fabaceae</taxon>
        <taxon>Papilionoideae</taxon>
        <taxon>50 kb inversion clade</taxon>
        <taxon>dalbergioids sensu lato</taxon>
        <taxon>Dalbergieae</taxon>
        <taxon>Pterocarpus clade</taxon>
        <taxon>Stylosanthes</taxon>
    </lineage>
</organism>
<evidence type="ECO:0000256" key="2">
    <source>
        <dbReference type="SAM" id="Phobius"/>
    </source>
</evidence>
<feature type="compositionally biased region" description="Polar residues" evidence="1">
    <location>
        <begin position="9"/>
        <end position="21"/>
    </location>
</feature>
<feature type="transmembrane region" description="Helical" evidence="2">
    <location>
        <begin position="34"/>
        <end position="52"/>
    </location>
</feature>
<keyword evidence="4" id="KW-1185">Reference proteome</keyword>
<proteinExistence type="predicted"/>
<keyword evidence="2" id="KW-0812">Transmembrane</keyword>
<evidence type="ECO:0000313" key="4">
    <source>
        <dbReference type="Proteomes" id="UP001341840"/>
    </source>
</evidence>
<feature type="region of interest" description="Disordered" evidence="1">
    <location>
        <begin position="1"/>
        <end position="21"/>
    </location>
</feature>
<evidence type="ECO:0000313" key="3">
    <source>
        <dbReference type="EMBL" id="MED6191509.1"/>
    </source>
</evidence>
<name>A0ABU6X054_9FABA</name>
<gene>
    <name evidence="3" type="ORF">PIB30_000606</name>
</gene>
<dbReference type="Proteomes" id="UP001341840">
    <property type="component" value="Unassembled WGS sequence"/>
</dbReference>